<dbReference type="EMBL" id="HBNS01004282">
    <property type="protein sequence ID" value="CAE4584975.1"/>
    <property type="molecule type" value="Transcribed_RNA"/>
</dbReference>
<feature type="compositionally biased region" description="Basic and acidic residues" evidence="1">
    <location>
        <begin position="611"/>
        <end position="621"/>
    </location>
</feature>
<feature type="compositionally biased region" description="Basic and acidic residues" evidence="1">
    <location>
        <begin position="706"/>
        <end position="715"/>
    </location>
</feature>
<evidence type="ECO:0000256" key="1">
    <source>
        <dbReference type="SAM" id="MobiDB-lite"/>
    </source>
</evidence>
<evidence type="ECO:0000313" key="3">
    <source>
        <dbReference type="EMBL" id="CAE4584978.1"/>
    </source>
</evidence>
<feature type="compositionally biased region" description="Polar residues" evidence="1">
    <location>
        <begin position="735"/>
        <end position="744"/>
    </location>
</feature>
<feature type="compositionally biased region" description="Basic residues" evidence="1">
    <location>
        <begin position="597"/>
        <end position="610"/>
    </location>
</feature>
<feature type="compositionally biased region" description="Basic residues" evidence="1">
    <location>
        <begin position="783"/>
        <end position="792"/>
    </location>
</feature>
<reference evidence="3" key="1">
    <citation type="submission" date="2021-01" db="EMBL/GenBank/DDBJ databases">
        <authorList>
            <person name="Corre E."/>
            <person name="Pelletier E."/>
            <person name="Niang G."/>
            <person name="Scheremetjew M."/>
            <person name="Finn R."/>
            <person name="Kale V."/>
            <person name="Holt S."/>
            <person name="Cochrane G."/>
            <person name="Meng A."/>
            <person name="Brown T."/>
            <person name="Cohen L."/>
        </authorList>
    </citation>
    <scope>NUCLEOTIDE SEQUENCE</scope>
    <source>
        <strain evidence="3">GSO104</strain>
    </source>
</reference>
<feature type="compositionally biased region" description="Basic and acidic residues" evidence="1">
    <location>
        <begin position="548"/>
        <end position="574"/>
    </location>
</feature>
<sequence length="792" mass="86778">MRLETHPNSHRKNAAYDESTNSKVREVKGERPSPNTKIVKVDIDEDLIDSYSEYVYGAQPSAGSERLAKRDARSFRSLDVKVEGGSKQTTPPSLKQQAAVENAQKNGGNGEEGFIDSRSRGYGTQSRYQSGSASSGGSDYATDYRSYLDYVDMDNLNGENTDLAAAAAAAAAADAAAAEKAKERAERRARQKKRQEAREKRGKLNENTESRYYRAADGTVKKLGSQPDYLESMMEKGLPIKQWLFICVLLGACAYQLWKTVSGSMKTSGSYMLNMKKTIGQRGVTLKKKGKKLKGRKSGGSKQNISTQVKKGPSRSISRSLGKGGSGSVVKNADTTPEIESEDTTEQADMANAELSPKKKATKKKKSKKLKTDVVTPTKKVESEKESESESPAKEEEKETESEGESPAKEEEKETESELPAKKEEKESESESPAKEEEKESESESPAKEEEKESESESPAKEEEKESESQPPGKKEEKESESQPPAKNGKKEKESESQPPAKNGKKEKESESQSHAKNVKKEKESESGSIPATPTPSDEPSSMVTTKPSEKETPTVEREPKVDLDGYNEDDRRAIMMILSDENASDEGEWKSVGRSARARKAARQKYKQSRHQEINKKSIPETKQSIDSIKKTKDDTSLAEKDDASSTDKAEASSSSSSDSQMKPSSQDDEAKVEKNGQSTSSEAKSSVESTKTDAEAPNTIKNGDPNKEEEHQKPANGENIADKAINNVALPTETATTGSEIPSTEDDAALARRLQMEEEKGMALDEKSAKGDDGGWETVTKKKKKKFNKQ</sequence>
<name>A0A6V2B525_9STRA</name>
<feature type="compositionally biased region" description="Low complexity" evidence="1">
    <location>
        <begin position="653"/>
        <end position="666"/>
    </location>
</feature>
<feature type="region of interest" description="Disordered" evidence="1">
    <location>
        <begin position="80"/>
        <end position="138"/>
    </location>
</feature>
<feature type="compositionally biased region" description="Basic and acidic residues" evidence="1">
    <location>
        <begin position="458"/>
        <end position="481"/>
    </location>
</feature>
<feature type="region of interest" description="Disordered" evidence="1">
    <location>
        <begin position="1"/>
        <end position="36"/>
    </location>
</feature>
<dbReference type="AlphaFoldDB" id="A0A6V2B525"/>
<feature type="region of interest" description="Disordered" evidence="1">
    <location>
        <begin position="179"/>
        <end position="211"/>
    </location>
</feature>
<feature type="compositionally biased region" description="Polar residues" evidence="1">
    <location>
        <begin position="86"/>
        <end position="96"/>
    </location>
</feature>
<gene>
    <name evidence="2" type="ORF">DBRI00130_LOCUS3471</name>
    <name evidence="3" type="ORF">DBRI00130_LOCUS3472</name>
</gene>
<dbReference type="EMBL" id="HBNS01004283">
    <property type="protein sequence ID" value="CAE4584978.1"/>
    <property type="molecule type" value="Transcribed_RNA"/>
</dbReference>
<feature type="compositionally biased region" description="Basic residues" evidence="1">
    <location>
        <begin position="285"/>
        <end position="299"/>
    </location>
</feature>
<feature type="compositionally biased region" description="Basic and acidic residues" evidence="1">
    <location>
        <begin position="504"/>
        <end position="526"/>
    </location>
</feature>
<feature type="compositionally biased region" description="Basic residues" evidence="1">
    <location>
        <begin position="358"/>
        <end position="369"/>
    </location>
</feature>
<feature type="compositionally biased region" description="Polar residues" evidence="1">
    <location>
        <begin position="527"/>
        <end position="547"/>
    </location>
</feature>
<evidence type="ECO:0000313" key="2">
    <source>
        <dbReference type="EMBL" id="CAE4584975.1"/>
    </source>
</evidence>
<feature type="compositionally biased region" description="Low complexity" evidence="1">
    <location>
        <begin position="680"/>
        <end position="691"/>
    </location>
</feature>
<proteinExistence type="predicted"/>
<feature type="compositionally biased region" description="Acidic residues" evidence="1">
    <location>
        <begin position="337"/>
        <end position="346"/>
    </location>
</feature>
<protein>
    <submittedName>
        <fullName evidence="3">Uncharacterized protein</fullName>
    </submittedName>
</protein>
<accession>A0A6V2B525</accession>
<organism evidence="3">
    <name type="scientific">Ditylum brightwellii</name>
    <dbReference type="NCBI Taxonomy" id="49249"/>
    <lineage>
        <taxon>Eukaryota</taxon>
        <taxon>Sar</taxon>
        <taxon>Stramenopiles</taxon>
        <taxon>Ochrophyta</taxon>
        <taxon>Bacillariophyta</taxon>
        <taxon>Mediophyceae</taxon>
        <taxon>Lithodesmiophycidae</taxon>
        <taxon>Lithodesmiales</taxon>
        <taxon>Lithodesmiaceae</taxon>
        <taxon>Ditylum</taxon>
    </lineage>
</organism>
<feature type="region of interest" description="Disordered" evidence="1">
    <location>
        <begin position="282"/>
        <end position="792"/>
    </location>
</feature>
<feature type="compositionally biased region" description="Basic and acidic residues" evidence="1">
    <location>
        <begin position="756"/>
        <end position="775"/>
    </location>
</feature>
<feature type="compositionally biased region" description="Basic and acidic residues" evidence="1">
    <location>
        <begin position="379"/>
        <end position="397"/>
    </location>
</feature>
<feature type="compositionally biased region" description="Basic and acidic residues" evidence="1">
    <location>
        <begin position="629"/>
        <end position="652"/>
    </location>
</feature>